<dbReference type="AlphaFoldDB" id="V4A747"/>
<keyword evidence="4 9" id="KW-0853">WD repeat</keyword>
<dbReference type="InterPro" id="IPR001680">
    <property type="entry name" value="WD40_rpt"/>
</dbReference>
<gene>
    <name evidence="11" type="ORF">LOTGIDRAFT_229029</name>
</gene>
<keyword evidence="3" id="KW-0678">Repressor</keyword>
<keyword evidence="8" id="KW-0539">Nucleus</keyword>
<dbReference type="PANTHER" id="PTHR10253">
    <property type="entry name" value="POLYCOMB PROTEIN"/>
    <property type="match status" value="1"/>
</dbReference>
<dbReference type="InterPro" id="IPR051243">
    <property type="entry name" value="PcG_WD-repeat"/>
</dbReference>
<evidence type="ECO:0000256" key="2">
    <source>
        <dbReference type="ARBA" id="ARBA00008075"/>
    </source>
</evidence>
<dbReference type="Pfam" id="PF00400">
    <property type="entry name" value="WD40"/>
    <property type="match status" value="3"/>
</dbReference>
<dbReference type="OMA" id="RDVHRNY"/>
<feature type="repeat" description="WD" evidence="9">
    <location>
        <begin position="221"/>
        <end position="262"/>
    </location>
</feature>
<evidence type="ECO:0000256" key="10">
    <source>
        <dbReference type="SAM" id="MobiDB-lite"/>
    </source>
</evidence>
<evidence type="ECO:0000313" key="12">
    <source>
        <dbReference type="Proteomes" id="UP000030746"/>
    </source>
</evidence>
<dbReference type="KEGG" id="lgi:LOTGIDRAFT_229029"/>
<evidence type="ECO:0000256" key="4">
    <source>
        <dbReference type="ARBA" id="ARBA00022574"/>
    </source>
</evidence>
<dbReference type="InterPro" id="IPR019775">
    <property type="entry name" value="WD40_repeat_CS"/>
</dbReference>
<dbReference type="EMBL" id="KB202619">
    <property type="protein sequence ID" value="ESO89106.1"/>
    <property type="molecule type" value="Genomic_DNA"/>
</dbReference>
<name>V4A747_LOTGI</name>
<dbReference type="PROSITE" id="PS50294">
    <property type="entry name" value="WD_REPEATS_REGION"/>
    <property type="match status" value="2"/>
</dbReference>
<keyword evidence="5" id="KW-0677">Repeat</keyword>
<reference evidence="11 12" key="1">
    <citation type="journal article" date="2013" name="Nature">
        <title>Insights into bilaterian evolution from three spiralian genomes.</title>
        <authorList>
            <person name="Simakov O."/>
            <person name="Marletaz F."/>
            <person name="Cho S.J."/>
            <person name="Edsinger-Gonzales E."/>
            <person name="Havlak P."/>
            <person name="Hellsten U."/>
            <person name="Kuo D.H."/>
            <person name="Larsson T."/>
            <person name="Lv J."/>
            <person name="Arendt D."/>
            <person name="Savage R."/>
            <person name="Osoegawa K."/>
            <person name="de Jong P."/>
            <person name="Grimwood J."/>
            <person name="Chapman J.A."/>
            <person name="Shapiro H."/>
            <person name="Aerts A."/>
            <person name="Otillar R.P."/>
            <person name="Terry A.Y."/>
            <person name="Boore J.L."/>
            <person name="Grigoriev I.V."/>
            <person name="Lindberg D.R."/>
            <person name="Seaver E.C."/>
            <person name="Weisblat D.A."/>
            <person name="Putnam N.H."/>
            <person name="Rokhsar D.S."/>
        </authorList>
    </citation>
    <scope>NUCLEOTIDE SEQUENCE [LARGE SCALE GENOMIC DNA]</scope>
</reference>
<dbReference type="HOGENOM" id="CLU_032683_1_0_1"/>
<keyword evidence="12" id="KW-1185">Reference proteome</keyword>
<dbReference type="RefSeq" id="XP_009060147.1">
    <property type="nucleotide sequence ID" value="XM_009061899.1"/>
</dbReference>
<proteinExistence type="inferred from homology"/>
<feature type="repeat" description="WD" evidence="9">
    <location>
        <begin position="175"/>
        <end position="217"/>
    </location>
</feature>
<feature type="region of interest" description="Disordered" evidence="10">
    <location>
        <begin position="21"/>
        <end position="61"/>
    </location>
</feature>
<evidence type="ECO:0000256" key="8">
    <source>
        <dbReference type="ARBA" id="ARBA00023242"/>
    </source>
</evidence>
<dbReference type="OrthoDB" id="7318948at2759"/>
<dbReference type="STRING" id="225164.V4A747"/>
<comment type="subcellular location">
    <subcellularLocation>
        <location evidence="1">Nucleus</location>
    </subcellularLocation>
</comment>
<accession>V4A747</accession>
<evidence type="ECO:0000256" key="7">
    <source>
        <dbReference type="ARBA" id="ARBA00023163"/>
    </source>
</evidence>
<protein>
    <submittedName>
        <fullName evidence="11">Uncharacterized protein</fullName>
    </submittedName>
</protein>
<evidence type="ECO:0000256" key="6">
    <source>
        <dbReference type="ARBA" id="ARBA00023015"/>
    </source>
</evidence>
<dbReference type="Proteomes" id="UP000030746">
    <property type="component" value="Unassembled WGS sequence"/>
</dbReference>
<sequence>MSDSEESIRSLSKRHRLSLSLINDGSGDDLDDISSTASTKEEESSRSDTPTQFYNRRGRGKPRAKKCKLQYKCSNILQEDHSQPIFGLQINLNAPETDPLTFATVGNNRVSVYECHENGKIKLLQAYVDPSNEENFYCCAWSHDDITKQPVLAVAGVRGIVRLISPIAMQCIKHYVGHGNAINELKFHPKDSNLLLSVSKDHSMRIWNIKSDVCVMIFGGVDGHRDELLSADFNLEGTKIISCGMDHSLKIWNIDTSEFTDVVEQSYNYSQTKTKRPFSTVSNHFPVFSTRDIHRNYVDCVRWLGNFILSKSCENCIVCWKPGNIHQPIDKVADNTISIIYRFEYKECDIWYMRFSLDYSQKIMALGNQCGKIYVWDLDTDDPSTVRFTKLAHAKSITAIRQTALSKDGSILLAVSDDSKIWRWDKISG</sequence>
<evidence type="ECO:0000256" key="1">
    <source>
        <dbReference type="ARBA" id="ARBA00004123"/>
    </source>
</evidence>
<dbReference type="SMART" id="SM00320">
    <property type="entry name" value="WD40"/>
    <property type="match status" value="7"/>
</dbReference>
<dbReference type="FunFam" id="2.130.10.10:FF:000056">
    <property type="entry name" value="Polycomb protein eed"/>
    <property type="match status" value="1"/>
</dbReference>
<dbReference type="GeneID" id="20247873"/>
<evidence type="ECO:0000256" key="5">
    <source>
        <dbReference type="ARBA" id="ARBA00022737"/>
    </source>
</evidence>
<organism evidence="11 12">
    <name type="scientific">Lottia gigantea</name>
    <name type="common">Giant owl limpet</name>
    <dbReference type="NCBI Taxonomy" id="225164"/>
    <lineage>
        <taxon>Eukaryota</taxon>
        <taxon>Metazoa</taxon>
        <taxon>Spiralia</taxon>
        <taxon>Lophotrochozoa</taxon>
        <taxon>Mollusca</taxon>
        <taxon>Gastropoda</taxon>
        <taxon>Patellogastropoda</taxon>
        <taxon>Lottioidea</taxon>
        <taxon>Lottiidae</taxon>
        <taxon>Lottia</taxon>
    </lineage>
</organism>
<evidence type="ECO:0000256" key="9">
    <source>
        <dbReference type="PROSITE-ProRule" id="PRU00221"/>
    </source>
</evidence>
<evidence type="ECO:0000313" key="11">
    <source>
        <dbReference type="EMBL" id="ESO89106.1"/>
    </source>
</evidence>
<dbReference type="Gene3D" id="2.130.10.10">
    <property type="entry name" value="YVTN repeat-like/Quinoprotein amine dehydrogenase"/>
    <property type="match status" value="1"/>
</dbReference>
<evidence type="ECO:0000256" key="3">
    <source>
        <dbReference type="ARBA" id="ARBA00022491"/>
    </source>
</evidence>
<keyword evidence="6" id="KW-0805">Transcription regulation</keyword>
<dbReference type="SUPFAM" id="SSF50978">
    <property type="entry name" value="WD40 repeat-like"/>
    <property type="match status" value="1"/>
</dbReference>
<dbReference type="GO" id="GO:0005634">
    <property type="term" value="C:nucleus"/>
    <property type="evidence" value="ECO:0007669"/>
    <property type="project" value="UniProtKB-SubCell"/>
</dbReference>
<dbReference type="PROSITE" id="PS50082">
    <property type="entry name" value="WD_REPEATS_2"/>
    <property type="match status" value="2"/>
</dbReference>
<comment type="similarity">
    <text evidence="2">Belongs to the WD repeat ESC family.</text>
</comment>
<dbReference type="CTD" id="20247873"/>
<dbReference type="InterPro" id="IPR036322">
    <property type="entry name" value="WD40_repeat_dom_sf"/>
</dbReference>
<dbReference type="InterPro" id="IPR015943">
    <property type="entry name" value="WD40/YVTN_repeat-like_dom_sf"/>
</dbReference>
<keyword evidence="7" id="KW-0804">Transcription</keyword>
<dbReference type="PROSITE" id="PS00678">
    <property type="entry name" value="WD_REPEATS_1"/>
    <property type="match status" value="2"/>
</dbReference>